<feature type="transmembrane region" description="Helical" evidence="6">
    <location>
        <begin position="181"/>
        <end position="199"/>
    </location>
</feature>
<keyword evidence="5 6" id="KW-0472">Membrane</keyword>
<reference evidence="7" key="1">
    <citation type="submission" date="2019-11" db="EMBL/GenBank/DDBJ databases">
        <authorList>
            <person name="Feng L."/>
        </authorList>
    </citation>
    <scope>NUCLEOTIDE SEQUENCE</scope>
    <source>
        <strain evidence="7">CTertiumLFYP3</strain>
    </source>
</reference>
<name>A0A6N3DM59_9CLOT</name>
<dbReference type="GO" id="GO:0016020">
    <property type="term" value="C:membrane"/>
    <property type="evidence" value="ECO:0007669"/>
    <property type="project" value="UniProtKB-SubCell"/>
</dbReference>
<dbReference type="PIRSF" id="PIRSF005355">
    <property type="entry name" value="UBIAD1"/>
    <property type="match status" value="1"/>
</dbReference>
<evidence type="ECO:0000256" key="5">
    <source>
        <dbReference type="ARBA" id="ARBA00023136"/>
    </source>
</evidence>
<organism evidence="7">
    <name type="scientific">Clostridium tertium</name>
    <dbReference type="NCBI Taxonomy" id="1559"/>
    <lineage>
        <taxon>Bacteria</taxon>
        <taxon>Bacillati</taxon>
        <taxon>Bacillota</taxon>
        <taxon>Clostridia</taxon>
        <taxon>Eubacteriales</taxon>
        <taxon>Clostridiaceae</taxon>
        <taxon>Clostridium</taxon>
    </lineage>
</organism>
<feature type="transmembrane region" description="Helical" evidence="6">
    <location>
        <begin position="126"/>
        <end position="142"/>
    </location>
</feature>
<evidence type="ECO:0000256" key="2">
    <source>
        <dbReference type="ARBA" id="ARBA00022679"/>
    </source>
</evidence>
<evidence type="ECO:0000256" key="4">
    <source>
        <dbReference type="ARBA" id="ARBA00022989"/>
    </source>
</evidence>
<feature type="transmembrane region" description="Helical" evidence="6">
    <location>
        <begin position="281"/>
        <end position="299"/>
    </location>
</feature>
<feature type="transmembrane region" description="Helical" evidence="6">
    <location>
        <begin position="50"/>
        <end position="70"/>
    </location>
</feature>
<keyword evidence="3 6" id="KW-0812">Transmembrane</keyword>
<dbReference type="EMBL" id="CACRTO010000019">
    <property type="protein sequence ID" value="VYU28438.1"/>
    <property type="molecule type" value="Genomic_DNA"/>
</dbReference>
<proteinExistence type="predicted"/>
<keyword evidence="4 6" id="KW-1133">Transmembrane helix</keyword>
<dbReference type="EC" id="2.5.1.74" evidence="7"/>
<dbReference type="GO" id="GO:0009234">
    <property type="term" value="P:menaquinone biosynthetic process"/>
    <property type="evidence" value="ECO:0007669"/>
    <property type="project" value="TreeGrafter"/>
</dbReference>
<evidence type="ECO:0000256" key="6">
    <source>
        <dbReference type="SAM" id="Phobius"/>
    </source>
</evidence>
<feature type="transmembrane region" description="Helical" evidence="6">
    <location>
        <begin position="228"/>
        <end position="261"/>
    </location>
</feature>
<accession>A0A6N3DM59</accession>
<comment type="subcellular location">
    <subcellularLocation>
        <location evidence="1">Membrane</location>
        <topology evidence="1">Multi-pass membrane protein</topology>
    </subcellularLocation>
</comment>
<dbReference type="InterPro" id="IPR026046">
    <property type="entry name" value="UBIAD1"/>
</dbReference>
<dbReference type="PANTHER" id="PTHR13929:SF0">
    <property type="entry name" value="UBIA PRENYLTRANSFERASE DOMAIN-CONTAINING PROTEIN 1"/>
    <property type="match status" value="1"/>
</dbReference>
<sequence>MDKEYIVKFIKDSWKAFRPFSLTLAIGSTTLGIVSAYKMGSINFLDSKDLLLVILVTIAGLLAQSGANLVNDYFEGSFRYYRPSGRKVKFLGVNRTYFDIYVFLWAMACFGLASLIGLYLVYITDYKMLIIGLIGIFGAYSYTGEPFVFKRKGLGVPISFITMGPLMVLGASYPFTMELSLYPILLSLPASFIIPALMISNEMRDFQRDSNLSLGTLSVRIGSKISTYIYRFLVFGAYILTAIYVILGFYPIITLLVFITLPIALKAHKAVCSFEKLGIPYTNNLHWTFTLLLIVTLLIG</sequence>
<feature type="transmembrane region" description="Helical" evidence="6">
    <location>
        <begin position="154"/>
        <end position="175"/>
    </location>
</feature>
<dbReference type="GO" id="GO:0046428">
    <property type="term" value="F:1,4-dihydroxy-2-naphthoate polyprenyltransferase activity"/>
    <property type="evidence" value="ECO:0007669"/>
    <property type="project" value="UniProtKB-EC"/>
</dbReference>
<protein>
    <submittedName>
        <fullName evidence="7">1,4-dihydroxy-2-naphthoate octaprenyltransferase</fullName>
        <ecNumber evidence="7">2.5.1.74</ecNumber>
    </submittedName>
</protein>
<feature type="transmembrane region" description="Helical" evidence="6">
    <location>
        <begin position="96"/>
        <end position="120"/>
    </location>
</feature>
<dbReference type="Pfam" id="PF01040">
    <property type="entry name" value="UbiA"/>
    <property type="match status" value="1"/>
</dbReference>
<dbReference type="GO" id="GO:0042371">
    <property type="term" value="P:vitamin K biosynthetic process"/>
    <property type="evidence" value="ECO:0007669"/>
    <property type="project" value="TreeGrafter"/>
</dbReference>
<keyword evidence="2 7" id="KW-0808">Transferase</keyword>
<gene>
    <name evidence="7" type="primary">menA_1</name>
    <name evidence="7" type="ORF">CTLFYP3_01956</name>
</gene>
<dbReference type="RefSeq" id="WP_156626416.1">
    <property type="nucleotide sequence ID" value="NZ_CACRTO010000019.1"/>
</dbReference>
<dbReference type="InterPro" id="IPR000537">
    <property type="entry name" value="UbiA_prenyltransferase"/>
</dbReference>
<dbReference type="AlphaFoldDB" id="A0A6N3DM59"/>
<evidence type="ECO:0000256" key="1">
    <source>
        <dbReference type="ARBA" id="ARBA00004141"/>
    </source>
</evidence>
<dbReference type="PANTHER" id="PTHR13929">
    <property type="entry name" value="1,4-DIHYDROXY-2-NAPHTHOATE OCTAPRENYLTRANSFERASE"/>
    <property type="match status" value="1"/>
</dbReference>
<feature type="transmembrane region" description="Helical" evidence="6">
    <location>
        <begin position="20"/>
        <end position="38"/>
    </location>
</feature>
<evidence type="ECO:0000313" key="7">
    <source>
        <dbReference type="EMBL" id="VYU28438.1"/>
    </source>
</evidence>
<dbReference type="CDD" id="cd13962">
    <property type="entry name" value="PT_UbiA_UBIAD1"/>
    <property type="match status" value="1"/>
</dbReference>
<evidence type="ECO:0000256" key="3">
    <source>
        <dbReference type="ARBA" id="ARBA00022692"/>
    </source>
</evidence>